<dbReference type="EMBL" id="QREG01000023">
    <property type="protein sequence ID" value="RED93865.1"/>
    <property type="molecule type" value="Genomic_DNA"/>
</dbReference>
<accession>A0A3D9KXP5</accession>
<evidence type="ECO:0000313" key="1">
    <source>
        <dbReference type="EMBL" id="RED93865.1"/>
    </source>
</evidence>
<organism evidence="1 2">
    <name type="scientific">Marinoscillum furvescens DSM 4134</name>
    <dbReference type="NCBI Taxonomy" id="1122208"/>
    <lineage>
        <taxon>Bacteria</taxon>
        <taxon>Pseudomonadati</taxon>
        <taxon>Bacteroidota</taxon>
        <taxon>Cytophagia</taxon>
        <taxon>Cytophagales</taxon>
        <taxon>Reichenbachiellaceae</taxon>
        <taxon>Marinoscillum</taxon>
    </lineage>
</organism>
<reference evidence="1 2" key="1">
    <citation type="submission" date="2018-07" db="EMBL/GenBank/DDBJ databases">
        <title>Genomic Encyclopedia of Type Strains, Phase IV (KMG-IV): sequencing the most valuable type-strain genomes for metagenomic binning, comparative biology and taxonomic classification.</title>
        <authorList>
            <person name="Goeker M."/>
        </authorList>
    </citation>
    <scope>NUCLEOTIDE SEQUENCE [LARGE SCALE GENOMIC DNA]</scope>
    <source>
        <strain evidence="1 2">DSM 4134</strain>
    </source>
</reference>
<dbReference type="Proteomes" id="UP000256779">
    <property type="component" value="Unassembled WGS sequence"/>
</dbReference>
<protein>
    <submittedName>
        <fullName evidence="1">Uncharacterized protein</fullName>
    </submittedName>
</protein>
<name>A0A3D9KXP5_MARFU</name>
<sequence>MLMLWTACTPKIYTDQKFFTCAKEEFESSNSDKSQLFKAVLHHALLEEKDLPGYESLADPNRVYVLDLMYQTSPTSDSPEMTRVTTSELPSSVGEVVFCVKSKRELQEIADRAGAFMYLILGVVELTEQNAVVAIESQWQTSRLDPLAIADGGGYTCRFIQKDDQWTFDKKLDSWSM</sequence>
<evidence type="ECO:0000313" key="2">
    <source>
        <dbReference type="Proteomes" id="UP000256779"/>
    </source>
</evidence>
<keyword evidence="2" id="KW-1185">Reference proteome</keyword>
<comment type="caution">
    <text evidence="1">The sequence shown here is derived from an EMBL/GenBank/DDBJ whole genome shotgun (WGS) entry which is preliminary data.</text>
</comment>
<gene>
    <name evidence="1" type="ORF">C7460_12345</name>
</gene>
<proteinExistence type="predicted"/>
<dbReference type="AlphaFoldDB" id="A0A3D9KXP5"/>